<feature type="signal peptide" evidence="3">
    <location>
        <begin position="1"/>
        <end position="36"/>
    </location>
</feature>
<dbReference type="InterPro" id="IPR050490">
    <property type="entry name" value="Bact_solute-bd_prot1"/>
</dbReference>
<protein>
    <submittedName>
        <fullName evidence="4">ABC-type glycerol-3-phosphate transport system, substrate-binding protein</fullName>
    </submittedName>
</protein>
<dbReference type="Proteomes" id="UP000184226">
    <property type="component" value="Unassembled WGS sequence"/>
</dbReference>
<gene>
    <name evidence="4" type="ORF">SAMN04488135_11330</name>
</gene>
<accession>A0A1M5Z8Q8</accession>
<dbReference type="GO" id="GO:0042597">
    <property type="term" value="C:periplasmic space"/>
    <property type="evidence" value="ECO:0007669"/>
    <property type="project" value="UniProtKB-SubCell"/>
</dbReference>
<comment type="subcellular location">
    <subcellularLocation>
        <location evidence="1">Periplasm</location>
    </subcellularLocation>
</comment>
<dbReference type="STRING" id="658167.SAMN04488135_11330"/>
<evidence type="ECO:0000256" key="1">
    <source>
        <dbReference type="ARBA" id="ARBA00004418"/>
    </source>
</evidence>
<evidence type="ECO:0000256" key="3">
    <source>
        <dbReference type="SAM" id="SignalP"/>
    </source>
</evidence>
<dbReference type="RefSeq" id="WP_073106724.1">
    <property type="nucleotide sequence ID" value="NZ_FQXE01000013.1"/>
</dbReference>
<comment type="similarity">
    <text evidence="2">Belongs to the bacterial solute-binding protein 1 family.</text>
</comment>
<dbReference type="AlphaFoldDB" id="A0A1M5Z8Q8"/>
<evidence type="ECO:0000313" key="4">
    <source>
        <dbReference type="EMBL" id="SHI20617.1"/>
    </source>
</evidence>
<evidence type="ECO:0000256" key="2">
    <source>
        <dbReference type="ARBA" id="ARBA00008520"/>
    </source>
</evidence>
<proteinExistence type="inferred from homology"/>
<dbReference type="EMBL" id="FQXE01000013">
    <property type="protein sequence ID" value="SHI20617.1"/>
    <property type="molecule type" value="Genomic_DNA"/>
</dbReference>
<keyword evidence="3" id="KW-0732">Signal</keyword>
<sequence length="431" mass="46551">MTTSSRSISIPRRSFLVAATAGAATLALGISPPAFAKKTKLVYWSPLDPKADNSRSKGEAAMIGIFRKQHPDIDLEVQPVPWQVMGQQLIQAVLAGTGPDVAQLSTTNLPDQVGAGSAAPLNDYVDKYLSEEQKNDFLLPRDNTVYDGQTMAYYWSTLLGNELWYLKDAVNGEPPMDWNELPAYLKAAGDKAGVPGFLIGLSQQGNGIGLTNPLIPALWACGADYVLPNGELGFANANGEKAFQWLVGMVRKHKVTPESIISLTRDNVLDAMKGRKTASVILSSNIVSSARASLGESMGLAKQPGPNGPCPAFATGKFLIMTKSCQEKEAAGLFIQSMISPESQLQNARIGSEIPVLKSVAGNPYFSTPEAADIKFALDYMASNPHPFKYPMRTDYLQTRIALATQQIFKGTPIKTALEQVAQDWNNNRKA</sequence>
<dbReference type="PROSITE" id="PS51318">
    <property type="entry name" value="TAT"/>
    <property type="match status" value="1"/>
</dbReference>
<dbReference type="Gene3D" id="3.40.190.10">
    <property type="entry name" value="Periplasmic binding protein-like II"/>
    <property type="match status" value="2"/>
</dbReference>
<reference evidence="4 5" key="1">
    <citation type="submission" date="2016-11" db="EMBL/GenBank/DDBJ databases">
        <authorList>
            <person name="Jaros S."/>
            <person name="Januszkiewicz K."/>
            <person name="Wedrychowicz H."/>
        </authorList>
    </citation>
    <scope>NUCLEOTIDE SEQUENCE [LARGE SCALE GENOMIC DNA]</scope>
    <source>
        <strain evidence="4 5">CGMCC 1.10190</strain>
    </source>
</reference>
<dbReference type="InterPro" id="IPR006059">
    <property type="entry name" value="SBP"/>
</dbReference>
<keyword evidence="5" id="KW-1185">Reference proteome</keyword>
<dbReference type="PANTHER" id="PTHR43649">
    <property type="entry name" value="ARABINOSE-BINDING PROTEIN-RELATED"/>
    <property type="match status" value="1"/>
</dbReference>
<feature type="chain" id="PRO_5012138434" evidence="3">
    <location>
        <begin position="37"/>
        <end position="431"/>
    </location>
</feature>
<dbReference type="PANTHER" id="PTHR43649:SF12">
    <property type="entry name" value="DIACETYLCHITOBIOSE BINDING PROTEIN DASA"/>
    <property type="match status" value="1"/>
</dbReference>
<evidence type="ECO:0000313" key="5">
    <source>
        <dbReference type="Proteomes" id="UP000184226"/>
    </source>
</evidence>
<name>A0A1M5Z8Q8_9BURK</name>
<dbReference type="InterPro" id="IPR006311">
    <property type="entry name" value="TAT_signal"/>
</dbReference>
<dbReference type="Pfam" id="PF01547">
    <property type="entry name" value="SBP_bac_1"/>
    <property type="match status" value="1"/>
</dbReference>
<organism evidence="4 5">
    <name type="scientific">Pollutimonas bauzanensis</name>
    <dbReference type="NCBI Taxonomy" id="658167"/>
    <lineage>
        <taxon>Bacteria</taxon>
        <taxon>Pseudomonadati</taxon>
        <taxon>Pseudomonadota</taxon>
        <taxon>Betaproteobacteria</taxon>
        <taxon>Burkholderiales</taxon>
        <taxon>Alcaligenaceae</taxon>
        <taxon>Pollutimonas</taxon>
    </lineage>
</organism>
<dbReference type="SUPFAM" id="SSF53850">
    <property type="entry name" value="Periplasmic binding protein-like II"/>
    <property type="match status" value="1"/>
</dbReference>